<feature type="non-terminal residue" evidence="2">
    <location>
        <position position="1"/>
    </location>
</feature>
<evidence type="ECO:0000256" key="1">
    <source>
        <dbReference type="SAM" id="MobiDB-lite"/>
    </source>
</evidence>
<gene>
    <name evidence="2" type="ORF">KGQ19_48225</name>
</gene>
<comment type="caution">
    <text evidence="2">The sequence shown here is derived from an EMBL/GenBank/DDBJ whole genome shotgun (WGS) entry which is preliminary data.</text>
</comment>
<name>A0ABS5L8H7_9ACTN</name>
<dbReference type="RefSeq" id="WP_212022303.1">
    <property type="nucleotide sequence ID" value="NZ_JAAFYZ010000437.1"/>
</dbReference>
<keyword evidence="3" id="KW-1185">Reference proteome</keyword>
<evidence type="ECO:0000313" key="2">
    <source>
        <dbReference type="EMBL" id="MBS2554667.1"/>
    </source>
</evidence>
<feature type="region of interest" description="Disordered" evidence="1">
    <location>
        <begin position="137"/>
        <end position="158"/>
    </location>
</feature>
<dbReference type="Proteomes" id="UP000730482">
    <property type="component" value="Unassembled WGS sequence"/>
</dbReference>
<reference evidence="2 3" key="1">
    <citation type="submission" date="2020-02" db="EMBL/GenBank/DDBJ databases">
        <title>Acidophilic actinobacteria isolated from forest soil.</title>
        <authorList>
            <person name="Golinska P."/>
        </authorList>
    </citation>
    <scope>NUCLEOTIDE SEQUENCE [LARGE SCALE GENOMIC DNA]</scope>
    <source>
        <strain evidence="2 3">NL8</strain>
    </source>
</reference>
<feature type="compositionally biased region" description="Polar residues" evidence="1">
    <location>
        <begin position="139"/>
        <end position="149"/>
    </location>
</feature>
<sequence length="158" mass="17401">PMNNPTHNFHISLDHLTNLRRALADLETTLGAAHAHHWPTIDPTLHTGPAAWRVDKGDSATYVYGLLNEASPLGDTHADVVHRLQDWYHRIHETVTAMTTYAERTHAAYSAADEAVAAAAMQVADEGCAREERWANNPGLRTQLGTRPVTQLGREANP</sequence>
<proteinExistence type="predicted"/>
<accession>A0ABS5L8H7</accession>
<protein>
    <submittedName>
        <fullName evidence="2">Uncharacterized protein</fullName>
    </submittedName>
</protein>
<evidence type="ECO:0000313" key="3">
    <source>
        <dbReference type="Proteomes" id="UP000730482"/>
    </source>
</evidence>
<organism evidence="2 3">
    <name type="scientific">Catenulispora pinistramenti</name>
    <dbReference type="NCBI Taxonomy" id="2705254"/>
    <lineage>
        <taxon>Bacteria</taxon>
        <taxon>Bacillati</taxon>
        <taxon>Actinomycetota</taxon>
        <taxon>Actinomycetes</taxon>
        <taxon>Catenulisporales</taxon>
        <taxon>Catenulisporaceae</taxon>
        <taxon>Catenulispora</taxon>
    </lineage>
</organism>
<dbReference type="EMBL" id="JAAFYZ010000437">
    <property type="protein sequence ID" value="MBS2554667.1"/>
    <property type="molecule type" value="Genomic_DNA"/>
</dbReference>